<dbReference type="PIRSF" id="PIRSF017811">
    <property type="entry name" value="CDK_inhib_pln"/>
    <property type="match status" value="1"/>
</dbReference>
<keyword evidence="7" id="KW-1185">Reference proteome</keyword>
<sequence>HGTAPQARLLLLLRAPPLARSLPSFPSPLFPGLPCCAAAALHLAPPHPTYRLRASKPRGRRPVMGKYMRKSKVSGEVAVMEVPGGALLGVRTRSRTLAMQRAQRPPEKGDAEEAGEYLELRSRRLEKPPQTPHKEAVHATRRVAGRKAAAAAADEDDIEVSFGENVLDFDAMERQLNGMALASNSSLAVYQSVTTFECFRLVSCLGSLGLEWTSFLENAKHYFFIRVLLCSYACFDCRSTRETTPCSLIRNSETISTPGSTTKSKTSSSMTSRQRMEASVCRFIPSSLEMEEFFAAAEQQEQHAFREKYNFCPVNDCPLPGRYEWARLDC</sequence>
<evidence type="ECO:0000256" key="4">
    <source>
        <dbReference type="SAM" id="SignalP"/>
    </source>
</evidence>
<comment type="similarity">
    <text evidence="1">Belongs to the CDI family. ICK/KRP subfamily.</text>
</comment>
<proteinExistence type="inferred from homology"/>
<evidence type="ECO:0000313" key="6">
    <source>
        <dbReference type="EMBL" id="TVU48462.1"/>
    </source>
</evidence>
<dbReference type="GO" id="GO:0004861">
    <property type="term" value="F:cyclin-dependent protein serine/threonine kinase inhibitor activity"/>
    <property type="evidence" value="ECO:0007669"/>
    <property type="project" value="InterPro"/>
</dbReference>
<feature type="chain" id="PRO_5023929294" description="Cyclin-dependent kinase inhibitor domain-containing protein" evidence="4">
    <location>
        <begin position="22"/>
        <end position="330"/>
    </location>
</feature>
<dbReference type="EMBL" id="RWGY01000004">
    <property type="protein sequence ID" value="TVU48462.1"/>
    <property type="molecule type" value="Genomic_DNA"/>
</dbReference>
<gene>
    <name evidence="6" type="ORF">EJB05_08100</name>
</gene>
<dbReference type="InterPro" id="IPR044898">
    <property type="entry name" value="CDI_dom_sf"/>
</dbReference>
<dbReference type="GO" id="GO:0051726">
    <property type="term" value="P:regulation of cell cycle"/>
    <property type="evidence" value="ECO:0007669"/>
    <property type="project" value="InterPro"/>
</dbReference>
<keyword evidence="2" id="KW-0649">Protein kinase inhibitor</keyword>
<evidence type="ECO:0000256" key="2">
    <source>
        <dbReference type="ARBA" id="ARBA00023013"/>
    </source>
</evidence>
<dbReference type="Proteomes" id="UP000324897">
    <property type="component" value="Chromosome 5"/>
</dbReference>
<dbReference type="InterPro" id="IPR044275">
    <property type="entry name" value="KRP"/>
</dbReference>
<comment type="caution">
    <text evidence="6">The sequence shown here is derived from an EMBL/GenBank/DDBJ whole genome shotgun (WGS) entry which is preliminary data.</text>
</comment>
<dbReference type="GO" id="GO:0005634">
    <property type="term" value="C:nucleus"/>
    <property type="evidence" value="ECO:0007669"/>
    <property type="project" value="InterPro"/>
</dbReference>
<accession>A0A5J9WIC9</accession>
<dbReference type="PANTHER" id="PTHR46776">
    <property type="entry name" value="CYCLIN-DEPENDENT KINASE INHIBITOR 4-RELATED"/>
    <property type="match status" value="1"/>
</dbReference>
<dbReference type="OrthoDB" id="6373236at2759"/>
<feature type="region of interest" description="Disordered" evidence="3">
    <location>
        <begin position="123"/>
        <end position="142"/>
    </location>
</feature>
<feature type="non-terminal residue" evidence="6">
    <location>
        <position position="1"/>
    </location>
</feature>
<dbReference type="Gene3D" id="4.10.365.10">
    <property type="entry name" value="p27"/>
    <property type="match status" value="1"/>
</dbReference>
<dbReference type="Pfam" id="PF02234">
    <property type="entry name" value="CDI"/>
    <property type="match status" value="1"/>
</dbReference>
<dbReference type="Gramene" id="TVU48462">
    <property type="protein sequence ID" value="TVU48462"/>
    <property type="gene ID" value="EJB05_08100"/>
</dbReference>
<organism evidence="6 7">
    <name type="scientific">Eragrostis curvula</name>
    <name type="common">weeping love grass</name>
    <dbReference type="NCBI Taxonomy" id="38414"/>
    <lineage>
        <taxon>Eukaryota</taxon>
        <taxon>Viridiplantae</taxon>
        <taxon>Streptophyta</taxon>
        <taxon>Embryophyta</taxon>
        <taxon>Tracheophyta</taxon>
        <taxon>Spermatophyta</taxon>
        <taxon>Magnoliopsida</taxon>
        <taxon>Liliopsida</taxon>
        <taxon>Poales</taxon>
        <taxon>Poaceae</taxon>
        <taxon>PACMAD clade</taxon>
        <taxon>Chloridoideae</taxon>
        <taxon>Eragrostideae</taxon>
        <taxon>Eragrostidinae</taxon>
        <taxon>Eragrostis</taxon>
    </lineage>
</organism>
<evidence type="ECO:0000259" key="5">
    <source>
        <dbReference type="Pfam" id="PF02234"/>
    </source>
</evidence>
<keyword evidence="4" id="KW-0732">Signal</keyword>
<feature type="signal peptide" evidence="4">
    <location>
        <begin position="1"/>
        <end position="21"/>
    </location>
</feature>
<evidence type="ECO:0000256" key="3">
    <source>
        <dbReference type="SAM" id="MobiDB-lite"/>
    </source>
</evidence>
<evidence type="ECO:0000313" key="7">
    <source>
        <dbReference type="Proteomes" id="UP000324897"/>
    </source>
</evidence>
<feature type="domain" description="Cyclin-dependent kinase inhibitor" evidence="5">
    <location>
        <begin position="281"/>
        <end position="328"/>
    </location>
</feature>
<evidence type="ECO:0000256" key="1">
    <source>
        <dbReference type="ARBA" id="ARBA00010274"/>
    </source>
</evidence>
<name>A0A5J9WIC9_9POAL</name>
<protein>
    <recommendedName>
        <fullName evidence="5">Cyclin-dependent kinase inhibitor domain-containing protein</fullName>
    </recommendedName>
</protein>
<dbReference type="AlphaFoldDB" id="A0A5J9WIC9"/>
<dbReference type="InterPro" id="IPR003175">
    <property type="entry name" value="CDI_dom"/>
</dbReference>
<reference evidence="6 7" key="1">
    <citation type="journal article" date="2019" name="Sci. Rep.">
        <title>A high-quality genome of Eragrostis curvula grass provides insights into Poaceae evolution and supports new strategies to enhance forage quality.</title>
        <authorList>
            <person name="Carballo J."/>
            <person name="Santos B.A.C.M."/>
            <person name="Zappacosta D."/>
            <person name="Garbus I."/>
            <person name="Selva J.P."/>
            <person name="Gallo C.A."/>
            <person name="Diaz A."/>
            <person name="Albertini E."/>
            <person name="Caccamo M."/>
            <person name="Echenique V."/>
        </authorList>
    </citation>
    <scope>NUCLEOTIDE SEQUENCE [LARGE SCALE GENOMIC DNA]</scope>
    <source>
        <strain evidence="7">cv. Victoria</strain>
        <tissue evidence="6">Leaf</tissue>
    </source>
</reference>
<feature type="compositionally biased region" description="Basic and acidic residues" evidence="3">
    <location>
        <begin position="123"/>
        <end position="138"/>
    </location>
</feature>